<feature type="compositionally biased region" description="Basic and acidic residues" evidence="1">
    <location>
        <begin position="31"/>
        <end position="42"/>
    </location>
</feature>
<evidence type="ECO:0008006" key="5">
    <source>
        <dbReference type="Google" id="ProtNLM"/>
    </source>
</evidence>
<evidence type="ECO:0000313" key="2">
    <source>
        <dbReference type="EMBL" id="KLU84698.1"/>
    </source>
</evidence>
<reference evidence="4" key="1">
    <citation type="submission" date="2010-05" db="EMBL/GenBank/DDBJ databases">
        <title>The genome sequence of Magnaporthe poae strain ATCC 64411.</title>
        <authorList>
            <person name="Ma L.-J."/>
            <person name="Dead R."/>
            <person name="Young S."/>
            <person name="Zeng Q."/>
            <person name="Koehrsen M."/>
            <person name="Alvarado L."/>
            <person name="Berlin A."/>
            <person name="Chapman S.B."/>
            <person name="Chen Z."/>
            <person name="Freedman E."/>
            <person name="Gellesch M."/>
            <person name="Goldberg J."/>
            <person name="Griggs A."/>
            <person name="Gujja S."/>
            <person name="Heilman E.R."/>
            <person name="Heiman D."/>
            <person name="Hepburn T."/>
            <person name="Howarth C."/>
            <person name="Jen D."/>
            <person name="Larson L."/>
            <person name="Mehta T."/>
            <person name="Neiman D."/>
            <person name="Pearson M."/>
            <person name="Roberts A."/>
            <person name="Saif S."/>
            <person name="Shea T."/>
            <person name="Shenoy N."/>
            <person name="Sisk P."/>
            <person name="Stolte C."/>
            <person name="Sykes S."/>
            <person name="Walk T."/>
            <person name="White J."/>
            <person name="Yandava C."/>
            <person name="Haas B."/>
            <person name="Nusbaum C."/>
            <person name="Birren B."/>
        </authorList>
    </citation>
    <scope>NUCLEOTIDE SEQUENCE [LARGE SCALE GENOMIC DNA]</scope>
    <source>
        <strain evidence="4">ATCC 64411 / 73-15</strain>
    </source>
</reference>
<dbReference type="STRING" id="644358.A0A0C4DUU4"/>
<reference evidence="2" key="3">
    <citation type="submission" date="2011-03" db="EMBL/GenBank/DDBJ databases">
        <title>Annotation of Magnaporthe poae ATCC 64411.</title>
        <authorList>
            <person name="Ma L.-J."/>
            <person name="Dead R."/>
            <person name="Young S.K."/>
            <person name="Zeng Q."/>
            <person name="Gargeya S."/>
            <person name="Fitzgerald M."/>
            <person name="Haas B."/>
            <person name="Abouelleil A."/>
            <person name="Alvarado L."/>
            <person name="Arachchi H.M."/>
            <person name="Berlin A."/>
            <person name="Brown A."/>
            <person name="Chapman S.B."/>
            <person name="Chen Z."/>
            <person name="Dunbar C."/>
            <person name="Freedman E."/>
            <person name="Gearin G."/>
            <person name="Gellesch M."/>
            <person name="Goldberg J."/>
            <person name="Griggs A."/>
            <person name="Gujja S."/>
            <person name="Heiman D."/>
            <person name="Howarth C."/>
            <person name="Larson L."/>
            <person name="Lui A."/>
            <person name="MacDonald P.J.P."/>
            <person name="Mehta T."/>
            <person name="Montmayeur A."/>
            <person name="Murphy C."/>
            <person name="Neiman D."/>
            <person name="Pearson M."/>
            <person name="Priest M."/>
            <person name="Roberts A."/>
            <person name="Saif S."/>
            <person name="Shea T."/>
            <person name="Shenoy N."/>
            <person name="Sisk P."/>
            <person name="Stolte C."/>
            <person name="Sykes S."/>
            <person name="Yandava C."/>
            <person name="Wortman J."/>
            <person name="Nusbaum C."/>
            <person name="Birren B."/>
        </authorList>
    </citation>
    <scope>NUCLEOTIDE SEQUENCE</scope>
    <source>
        <strain evidence="2">ATCC 64411</strain>
    </source>
</reference>
<reference evidence="2" key="2">
    <citation type="submission" date="2010-05" db="EMBL/GenBank/DDBJ databases">
        <title>The Genome Sequence of Magnaporthe poae strain ATCC 64411.</title>
        <authorList>
            <consortium name="The Broad Institute Genome Sequencing Platform"/>
            <consortium name="Broad Institute Genome Sequencing Center for Infectious Disease"/>
            <person name="Ma L.-J."/>
            <person name="Dead R."/>
            <person name="Young S."/>
            <person name="Zeng Q."/>
            <person name="Koehrsen M."/>
            <person name="Alvarado L."/>
            <person name="Berlin A."/>
            <person name="Chapman S.B."/>
            <person name="Chen Z."/>
            <person name="Freedman E."/>
            <person name="Gellesch M."/>
            <person name="Goldberg J."/>
            <person name="Griggs A."/>
            <person name="Gujja S."/>
            <person name="Heilman E.R."/>
            <person name="Heiman D."/>
            <person name="Hepburn T."/>
            <person name="Howarth C."/>
            <person name="Jen D."/>
            <person name="Larson L."/>
            <person name="Mehta T."/>
            <person name="Neiman D."/>
            <person name="Pearson M."/>
            <person name="Roberts A."/>
            <person name="Saif S."/>
            <person name="Shea T."/>
            <person name="Shenoy N."/>
            <person name="Sisk P."/>
            <person name="Stolte C."/>
            <person name="Sykes S."/>
            <person name="Walk T."/>
            <person name="White J."/>
            <person name="Yandava C."/>
            <person name="Haas B."/>
            <person name="Nusbaum C."/>
            <person name="Birren B."/>
        </authorList>
    </citation>
    <scope>NUCLEOTIDE SEQUENCE</scope>
    <source>
        <strain evidence="2">ATCC 64411</strain>
    </source>
</reference>
<dbReference type="Proteomes" id="UP000011715">
    <property type="component" value="Unassembled WGS sequence"/>
</dbReference>
<dbReference type="OMA" id="AGMMMQE"/>
<dbReference type="EnsemblFungi" id="MAPG_03737T0">
    <property type="protein sequence ID" value="MAPG_03737T0"/>
    <property type="gene ID" value="MAPG_03737"/>
</dbReference>
<evidence type="ECO:0000313" key="4">
    <source>
        <dbReference type="Proteomes" id="UP000011715"/>
    </source>
</evidence>
<dbReference type="EMBL" id="GL876968">
    <property type="protein sequence ID" value="KLU84698.1"/>
    <property type="molecule type" value="Genomic_DNA"/>
</dbReference>
<reference evidence="3" key="5">
    <citation type="submission" date="2015-06" db="UniProtKB">
        <authorList>
            <consortium name="EnsemblFungi"/>
        </authorList>
    </citation>
    <scope>IDENTIFICATION</scope>
    <source>
        <strain evidence="3">ATCC 64411</strain>
    </source>
</reference>
<protein>
    <recommendedName>
        <fullName evidence="5">Prefoldin subunit</fullName>
    </recommendedName>
</protein>
<sequence>MLIRRVGVISKTPRNARSIPKPVRPILRNTWDYHDARSDPKGPRAPSTPLKESVDMGSNYALALWLRETYTSNEYDTLTVLAKAAGSRSYRLPMVTLQRAMQQAEAKGRTRLSDHLPSDAAWRAKLEYLAFKGITADDIDHWVWILSAEDADARVERLVSSDRYKPIFVLFNILRRDEVFNKPRSIMRLLEYSAKTFCDNSLSMGSRLPVKPTSLSCQAPVRPLRTLDHRLNMGPDQFEKLLRLLMHHVMLVWPSAIVSIADLAASYIRNLGWAPLNPERHVSPTRAEKIFAARCRLFNQCLQLFETSSPMHPVAQMRYNWRAQKVMLVLSSEFDRPLKIDRSGFRAIRGVLVALSKSGDEKMVAARLSKTWPPYRQDWDGQDERRQLEDDLSRSVKAGVMMREAGYADKPIDRPLGVLGGADLGESPYVQIRSLKPKVWRGKYASMNIYSHWAAQVRATRNAYEAWGCFQRPPQQGLPPNYQVYAEMFARLFAREVPLTPRTLPGDIKENLPFHDDNLSSFEKARIQPPTPEQLYEQMRGQQLRPVGRCLNVLVAHSKTPQDMAAFMLDGMVNKESVDMLLSLLGRDSSASTYSEAESILGRIPRSVFTACVFALCHMSPDFKTDEPLRTPKRIHLIQSAARATFVRLRKTPSHYLAPWHTIIGALSQPTVVNRNNSATRVKALSLFLDIYRELLRRRKGVDAIMFDKLCLILRRVLEAVEFQEVDPTSEEGKAIDAAHMLVKDAFCHITEPAALRKDQGLPDEQGEKQDWELDLPPLFYRIHIIHLQHYIRALGLLGDVDEMVRVVEWMIENWATSTFEDARDPTHVHSGKVAESFVMFRAFAEAQLSPQRMGELEDRMLRLIKESGYGGADGLVWPSRLEAEAYADRAADREKALYGDDDATAHGGRGDSGRFWRRVSAYLKNSRSSSSASRNG</sequence>
<evidence type="ECO:0000256" key="1">
    <source>
        <dbReference type="SAM" id="MobiDB-lite"/>
    </source>
</evidence>
<accession>A0A0C4DUU4</accession>
<reference evidence="3" key="4">
    <citation type="journal article" date="2015" name="G3 (Bethesda)">
        <title>Genome sequences of three phytopathogenic species of the Magnaporthaceae family of fungi.</title>
        <authorList>
            <person name="Okagaki L.H."/>
            <person name="Nunes C.C."/>
            <person name="Sailsbery J."/>
            <person name="Clay B."/>
            <person name="Brown D."/>
            <person name="John T."/>
            <person name="Oh Y."/>
            <person name="Young N."/>
            <person name="Fitzgerald M."/>
            <person name="Haas B.J."/>
            <person name="Zeng Q."/>
            <person name="Young S."/>
            <person name="Adiconis X."/>
            <person name="Fan L."/>
            <person name="Levin J.Z."/>
            <person name="Mitchell T.K."/>
            <person name="Okubara P.A."/>
            <person name="Farman M.L."/>
            <person name="Kohn L.M."/>
            <person name="Birren B."/>
            <person name="Ma L.-J."/>
            <person name="Dean R.A."/>
        </authorList>
    </citation>
    <scope>NUCLEOTIDE SEQUENCE</scope>
    <source>
        <strain evidence="3">ATCC 64411 / 73-15</strain>
    </source>
</reference>
<name>A0A0C4DUU4_MAGP6</name>
<gene>
    <name evidence="2" type="ORF">MAPG_03737</name>
</gene>
<feature type="region of interest" description="Disordered" evidence="1">
    <location>
        <begin position="30"/>
        <end position="52"/>
    </location>
</feature>
<proteinExistence type="predicted"/>
<dbReference type="OrthoDB" id="5376140at2759"/>
<dbReference type="eggNOG" id="ENOG502S19W">
    <property type="taxonomic scope" value="Eukaryota"/>
</dbReference>
<evidence type="ECO:0000313" key="3">
    <source>
        <dbReference type="EnsemblFungi" id="MAPG_03737T0"/>
    </source>
</evidence>
<dbReference type="EMBL" id="ADBL01000888">
    <property type="status" value="NOT_ANNOTATED_CDS"/>
    <property type="molecule type" value="Genomic_DNA"/>
</dbReference>
<keyword evidence="4" id="KW-1185">Reference proteome</keyword>
<dbReference type="VEuPathDB" id="FungiDB:MAPG_03737"/>
<organism evidence="3 4">
    <name type="scientific">Magnaporthiopsis poae (strain ATCC 64411 / 73-15)</name>
    <name type="common">Kentucky bluegrass fungus</name>
    <name type="synonym">Magnaporthe poae</name>
    <dbReference type="NCBI Taxonomy" id="644358"/>
    <lineage>
        <taxon>Eukaryota</taxon>
        <taxon>Fungi</taxon>
        <taxon>Dikarya</taxon>
        <taxon>Ascomycota</taxon>
        <taxon>Pezizomycotina</taxon>
        <taxon>Sordariomycetes</taxon>
        <taxon>Sordariomycetidae</taxon>
        <taxon>Magnaporthales</taxon>
        <taxon>Magnaporthaceae</taxon>
        <taxon>Magnaporthiopsis</taxon>
    </lineage>
</organism>
<dbReference type="AlphaFoldDB" id="A0A0C4DUU4"/>